<gene>
    <name evidence="9" type="ORF">CHU93_13025</name>
</gene>
<evidence type="ECO:0000313" key="10">
    <source>
        <dbReference type="Proteomes" id="UP000216991"/>
    </source>
</evidence>
<evidence type="ECO:0000313" key="9">
    <source>
        <dbReference type="EMBL" id="OYQ25653.1"/>
    </source>
</evidence>
<keyword evidence="10" id="KW-1185">Reference proteome</keyword>
<evidence type="ECO:0000259" key="8">
    <source>
        <dbReference type="Pfam" id="PF19360"/>
    </source>
</evidence>
<feature type="transmembrane region" description="Helical" evidence="6">
    <location>
        <begin position="306"/>
        <end position="325"/>
    </location>
</feature>
<dbReference type="GO" id="GO:0005886">
    <property type="term" value="C:plasma membrane"/>
    <property type="evidence" value="ECO:0007669"/>
    <property type="project" value="UniProtKB-SubCell"/>
</dbReference>
<keyword evidence="4 6" id="KW-1133">Transmembrane helix</keyword>
<keyword evidence="3 6" id="KW-0812">Transmembrane</keyword>
<keyword evidence="5 6" id="KW-0472">Membrane</keyword>
<dbReference type="PANTHER" id="PTHR35007:SF1">
    <property type="entry name" value="PILUS ASSEMBLY PROTEIN"/>
    <property type="match status" value="1"/>
</dbReference>
<evidence type="ECO:0000256" key="2">
    <source>
        <dbReference type="ARBA" id="ARBA00022475"/>
    </source>
</evidence>
<dbReference type="Pfam" id="PF00482">
    <property type="entry name" value="T2SSF"/>
    <property type="match status" value="1"/>
</dbReference>
<dbReference type="InterPro" id="IPR042094">
    <property type="entry name" value="T2SS_GspF_sf"/>
</dbReference>
<dbReference type="Pfam" id="PF19360">
    <property type="entry name" value="TadB_TadC_N"/>
    <property type="match status" value="1"/>
</dbReference>
<feature type="domain" description="Type II secretion system protein TadB-like N-terminal" evidence="8">
    <location>
        <begin position="7"/>
        <end position="154"/>
    </location>
</feature>
<dbReference type="InterPro" id="IPR018076">
    <property type="entry name" value="T2SS_GspF_dom"/>
</dbReference>
<protein>
    <submittedName>
        <fullName evidence="9">Uncharacterized protein</fullName>
    </submittedName>
</protein>
<evidence type="ECO:0000256" key="3">
    <source>
        <dbReference type="ARBA" id="ARBA00022692"/>
    </source>
</evidence>
<feature type="transmembrane region" description="Helical" evidence="6">
    <location>
        <begin position="97"/>
        <end position="115"/>
    </location>
</feature>
<reference evidence="9 10" key="1">
    <citation type="submission" date="2017-07" db="EMBL/GenBank/DDBJ databases">
        <title>Sandarakinorhabdus cyanobacteriorum sp. nov., a novel bacterium isolated from cyanobacterial aggregates in a eutrophic lake.</title>
        <authorList>
            <person name="Cai H."/>
        </authorList>
    </citation>
    <scope>NUCLEOTIDE SEQUENCE [LARGE SCALE GENOMIC DNA]</scope>
    <source>
        <strain evidence="9 10">TH057</strain>
    </source>
</reference>
<dbReference type="EMBL" id="NOXT01000121">
    <property type="protein sequence ID" value="OYQ25653.1"/>
    <property type="molecule type" value="Genomic_DNA"/>
</dbReference>
<sequence length="333" mass="36441">MTLPAFINPELVLYGIIFLAAVLLFEGVFLWWRDTYGAKRRVSKRMALIEQGASSAEIITALRRQTTDVSKSLLPSVIRYLDSRMSQAGIRMSAQRMLTLMATTTALIAFIFPVLGGITGQIRSPSAVLVLLLFAAGIGMVLPVLWINYVAARRLKLIEAQFPTALDVLVRGLRAGYPINSALELVVEELPDPLSSELGLVLAEMNYGYALRDALANLADRVQTPDLAMFVVSVSIQTETGGSLADILDGLSRVIRDRAAMVLKVRALASEGKMTGSLLTALPVLTFISVFTKDPSFYLDVADDRWFMPGVLGVLFMYVLGVVIMRRLIAIKV</sequence>
<feature type="transmembrane region" description="Helical" evidence="6">
    <location>
        <begin position="127"/>
        <end position="147"/>
    </location>
</feature>
<evidence type="ECO:0000256" key="5">
    <source>
        <dbReference type="ARBA" id="ARBA00023136"/>
    </source>
</evidence>
<name>A0A255Y936_9SPHN</name>
<evidence type="ECO:0000259" key="7">
    <source>
        <dbReference type="Pfam" id="PF00482"/>
    </source>
</evidence>
<dbReference type="PANTHER" id="PTHR35007">
    <property type="entry name" value="INTEGRAL MEMBRANE PROTEIN-RELATED"/>
    <property type="match status" value="1"/>
</dbReference>
<comment type="caution">
    <text evidence="9">The sequence shown here is derived from an EMBL/GenBank/DDBJ whole genome shotgun (WGS) entry which is preliminary data.</text>
</comment>
<dbReference type="InterPro" id="IPR045824">
    <property type="entry name" value="T2SS_TadB-like_N"/>
</dbReference>
<dbReference type="AlphaFoldDB" id="A0A255Y936"/>
<accession>A0A255Y936</accession>
<evidence type="ECO:0000256" key="6">
    <source>
        <dbReference type="SAM" id="Phobius"/>
    </source>
</evidence>
<evidence type="ECO:0000256" key="4">
    <source>
        <dbReference type="ARBA" id="ARBA00022989"/>
    </source>
</evidence>
<keyword evidence="2" id="KW-1003">Cell membrane</keyword>
<dbReference type="RefSeq" id="WP_094474611.1">
    <property type="nucleotide sequence ID" value="NZ_NOXT01000121.1"/>
</dbReference>
<proteinExistence type="predicted"/>
<comment type="subcellular location">
    <subcellularLocation>
        <location evidence="1">Cell membrane</location>
        <topology evidence="1">Multi-pass membrane protein</topology>
    </subcellularLocation>
</comment>
<dbReference type="OrthoDB" id="9803381at2"/>
<feature type="domain" description="Type II secretion system protein GspF" evidence="7">
    <location>
        <begin position="166"/>
        <end position="290"/>
    </location>
</feature>
<feature type="transmembrane region" description="Helical" evidence="6">
    <location>
        <begin position="274"/>
        <end position="291"/>
    </location>
</feature>
<organism evidence="9 10">
    <name type="scientific">Sandarakinorhabdus cyanobacteriorum</name>
    <dbReference type="NCBI Taxonomy" id="1981098"/>
    <lineage>
        <taxon>Bacteria</taxon>
        <taxon>Pseudomonadati</taxon>
        <taxon>Pseudomonadota</taxon>
        <taxon>Alphaproteobacteria</taxon>
        <taxon>Sphingomonadales</taxon>
        <taxon>Sphingosinicellaceae</taxon>
        <taxon>Sandarakinorhabdus</taxon>
    </lineage>
</organism>
<dbReference type="Gene3D" id="1.20.81.30">
    <property type="entry name" value="Type II secretion system (T2SS), domain F"/>
    <property type="match status" value="1"/>
</dbReference>
<feature type="transmembrane region" description="Helical" evidence="6">
    <location>
        <begin position="12"/>
        <end position="32"/>
    </location>
</feature>
<dbReference type="Proteomes" id="UP000216991">
    <property type="component" value="Unassembled WGS sequence"/>
</dbReference>
<evidence type="ECO:0000256" key="1">
    <source>
        <dbReference type="ARBA" id="ARBA00004651"/>
    </source>
</evidence>